<evidence type="ECO:0000313" key="2">
    <source>
        <dbReference type="Proteomes" id="UP000085678"/>
    </source>
</evidence>
<dbReference type="Gene3D" id="1.25.10.10">
    <property type="entry name" value="Leucine-rich Repeat Variant"/>
    <property type="match status" value="1"/>
</dbReference>
<dbReference type="InterPro" id="IPR011989">
    <property type="entry name" value="ARM-like"/>
</dbReference>
<dbReference type="AlphaFoldDB" id="A0A2R2MR66"/>
<dbReference type="GeneID" id="106178156"/>
<dbReference type="OrthoDB" id="435593at2759"/>
<feature type="domain" description="Importin N-terminal" evidence="1">
    <location>
        <begin position="29"/>
        <end position="95"/>
    </location>
</feature>
<name>A0A2R2MR66_LINAN</name>
<accession>A0A2R2MR66</accession>
<dbReference type="STRING" id="7574.A0A2R2MR66"/>
<dbReference type="Proteomes" id="UP000085678">
    <property type="component" value="Unplaced"/>
</dbReference>
<organism evidence="2 3">
    <name type="scientific">Lingula anatina</name>
    <name type="common">Brachiopod</name>
    <name type="synonym">Lingula unguis</name>
    <dbReference type="NCBI Taxonomy" id="7574"/>
    <lineage>
        <taxon>Eukaryota</taxon>
        <taxon>Metazoa</taxon>
        <taxon>Spiralia</taxon>
        <taxon>Lophotrochozoa</taxon>
        <taxon>Brachiopoda</taxon>
        <taxon>Linguliformea</taxon>
        <taxon>Lingulata</taxon>
        <taxon>Lingulida</taxon>
        <taxon>Linguloidea</taxon>
        <taxon>Lingulidae</taxon>
        <taxon>Lingula</taxon>
    </lineage>
</organism>
<dbReference type="InParanoid" id="A0A2R2MR66"/>
<dbReference type="GO" id="GO:0005737">
    <property type="term" value="C:cytoplasm"/>
    <property type="evidence" value="ECO:0007669"/>
    <property type="project" value="TreeGrafter"/>
</dbReference>
<gene>
    <name evidence="3" type="primary">LOC106178156</name>
</gene>
<reference evidence="3" key="1">
    <citation type="submission" date="2025-08" db="UniProtKB">
        <authorList>
            <consortium name="RefSeq"/>
        </authorList>
    </citation>
    <scope>IDENTIFICATION</scope>
    <source>
        <tissue evidence="3">Gonads</tissue>
    </source>
</reference>
<protein>
    <submittedName>
        <fullName evidence="3">Transportin-3</fullName>
    </submittedName>
</protein>
<sequence>MDSAPSIETVLQAIHALYHHPDPAGKEKASVWLGELQKSVFAWQIADHLLQQNRDLESCYIAAQTMRTKIQYAFHELPPATHQSLRNSLLDHISKTNAGTNQVIVTQIPQVQKCYFKINSL</sequence>
<dbReference type="Pfam" id="PF03810">
    <property type="entry name" value="IBN_N"/>
    <property type="match status" value="1"/>
</dbReference>
<dbReference type="InterPro" id="IPR051345">
    <property type="entry name" value="Importin_beta-like_NTR"/>
</dbReference>
<evidence type="ECO:0000313" key="3">
    <source>
        <dbReference type="RefSeq" id="XP_023932741.1"/>
    </source>
</evidence>
<dbReference type="RefSeq" id="XP_023932741.1">
    <property type="nucleotide sequence ID" value="XM_024076973.1"/>
</dbReference>
<keyword evidence="2" id="KW-1185">Reference proteome</keyword>
<dbReference type="InterPro" id="IPR001494">
    <property type="entry name" value="Importin-beta_N"/>
</dbReference>
<dbReference type="PANTHER" id="PTHR12363:SF42">
    <property type="entry name" value="TRANSPORTIN-3"/>
    <property type="match status" value="1"/>
</dbReference>
<dbReference type="InterPro" id="IPR016024">
    <property type="entry name" value="ARM-type_fold"/>
</dbReference>
<dbReference type="SUPFAM" id="SSF48371">
    <property type="entry name" value="ARM repeat"/>
    <property type="match status" value="1"/>
</dbReference>
<dbReference type="PANTHER" id="PTHR12363">
    <property type="entry name" value="TRANSPORTIN 3 AND IMPORTIN 13"/>
    <property type="match status" value="1"/>
</dbReference>
<dbReference type="KEGG" id="lak:106178156"/>
<evidence type="ECO:0000259" key="1">
    <source>
        <dbReference type="SMART" id="SM00913"/>
    </source>
</evidence>
<dbReference type="GO" id="GO:0031267">
    <property type="term" value="F:small GTPase binding"/>
    <property type="evidence" value="ECO:0007669"/>
    <property type="project" value="InterPro"/>
</dbReference>
<dbReference type="SMART" id="SM00913">
    <property type="entry name" value="IBN_N"/>
    <property type="match status" value="1"/>
</dbReference>
<dbReference type="GO" id="GO:0006606">
    <property type="term" value="P:protein import into nucleus"/>
    <property type="evidence" value="ECO:0007669"/>
    <property type="project" value="TreeGrafter"/>
</dbReference>
<proteinExistence type="predicted"/>